<organism evidence="1 2">
    <name type="scientific">Vespula maculifrons</name>
    <name type="common">Eastern yellow jacket</name>
    <name type="synonym">Wasp</name>
    <dbReference type="NCBI Taxonomy" id="7453"/>
    <lineage>
        <taxon>Eukaryota</taxon>
        <taxon>Metazoa</taxon>
        <taxon>Ecdysozoa</taxon>
        <taxon>Arthropoda</taxon>
        <taxon>Hexapoda</taxon>
        <taxon>Insecta</taxon>
        <taxon>Pterygota</taxon>
        <taxon>Neoptera</taxon>
        <taxon>Endopterygota</taxon>
        <taxon>Hymenoptera</taxon>
        <taxon>Apocrita</taxon>
        <taxon>Aculeata</taxon>
        <taxon>Vespoidea</taxon>
        <taxon>Vespidae</taxon>
        <taxon>Vespinae</taxon>
        <taxon>Vespula</taxon>
    </lineage>
</organism>
<name>A0ABD2ARJ4_VESMC</name>
<comment type="caution">
    <text evidence="1">The sequence shown here is derived from an EMBL/GenBank/DDBJ whole genome shotgun (WGS) entry which is preliminary data.</text>
</comment>
<proteinExistence type="predicted"/>
<protein>
    <submittedName>
        <fullName evidence="1">Uncharacterized protein</fullName>
    </submittedName>
</protein>
<dbReference type="EMBL" id="JAYRBN010000114">
    <property type="protein sequence ID" value="KAL2723239.1"/>
    <property type="molecule type" value="Genomic_DNA"/>
</dbReference>
<keyword evidence="2" id="KW-1185">Reference proteome</keyword>
<evidence type="ECO:0000313" key="1">
    <source>
        <dbReference type="EMBL" id="KAL2723239.1"/>
    </source>
</evidence>
<evidence type="ECO:0000313" key="2">
    <source>
        <dbReference type="Proteomes" id="UP001607303"/>
    </source>
</evidence>
<sequence>MDEVWVEKTFSAGPCQDPRHAYIYSELSRKHPLRVQVRNRYRSEKISRPRNAINYIETISESWDCLTALATQGKHCRTSWHR</sequence>
<reference evidence="1 2" key="1">
    <citation type="journal article" date="2024" name="Ann. Entomol. Soc. Am.">
        <title>Genomic analyses of the southern and eastern yellowjacket wasps (Hymenoptera: Vespidae) reveal evolutionary signatures of social life.</title>
        <authorList>
            <person name="Catto M.A."/>
            <person name="Caine P.B."/>
            <person name="Orr S.E."/>
            <person name="Hunt B.G."/>
            <person name="Goodisman M.A.D."/>
        </authorList>
    </citation>
    <scope>NUCLEOTIDE SEQUENCE [LARGE SCALE GENOMIC DNA]</scope>
    <source>
        <strain evidence="1">232</strain>
        <tissue evidence="1">Head and thorax</tissue>
    </source>
</reference>
<accession>A0ABD2ARJ4</accession>
<gene>
    <name evidence="1" type="ORF">V1477_019090</name>
</gene>
<dbReference type="AlphaFoldDB" id="A0ABD2ARJ4"/>
<dbReference type="Proteomes" id="UP001607303">
    <property type="component" value="Unassembled WGS sequence"/>
</dbReference>